<evidence type="ECO:0000256" key="3">
    <source>
        <dbReference type="ARBA" id="ARBA00022723"/>
    </source>
</evidence>
<dbReference type="FunFam" id="1.10.630.10:FF:000043">
    <property type="entry name" value="Cytochrome P450 99A2"/>
    <property type="match status" value="1"/>
</dbReference>
<dbReference type="PROSITE" id="PS00086">
    <property type="entry name" value="CYTOCHROME_P450"/>
    <property type="match status" value="1"/>
</dbReference>
<dbReference type="InterPro" id="IPR001128">
    <property type="entry name" value="Cyt_P450"/>
</dbReference>
<dbReference type="GO" id="GO:0016705">
    <property type="term" value="F:oxidoreductase activity, acting on paired donors, with incorporation or reduction of molecular oxygen"/>
    <property type="evidence" value="ECO:0007669"/>
    <property type="project" value="InterPro"/>
</dbReference>
<dbReference type="GO" id="GO:0020037">
    <property type="term" value="F:heme binding"/>
    <property type="evidence" value="ECO:0007669"/>
    <property type="project" value="InterPro"/>
</dbReference>
<dbReference type="CDD" id="cd11072">
    <property type="entry name" value="CYP71-like"/>
    <property type="match status" value="1"/>
</dbReference>
<dbReference type="Gene3D" id="1.10.630.10">
    <property type="entry name" value="Cytochrome P450"/>
    <property type="match status" value="1"/>
</dbReference>
<dbReference type="InterPro" id="IPR002401">
    <property type="entry name" value="Cyt_P450_E_grp-I"/>
</dbReference>
<dbReference type="EMBL" id="JANAVB010016928">
    <property type="protein sequence ID" value="KAJ6831227.1"/>
    <property type="molecule type" value="Genomic_DNA"/>
</dbReference>
<protein>
    <submittedName>
        <fullName evidence="10">Premnaspirodiene oxygenase-like</fullName>
    </submittedName>
</protein>
<dbReference type="AlphaFoldDB" id="A0AAX6ECX6"/>
<keyword evidence="3 7" id="KW-0479">Metal-binding</keyword>
<evidence type="ECO:0000313" key="12">
    <source>
        <dbReference type="Proteomes" id="UP001140949"/>
    </source>
</evidence>
<feature type="binding site" description="axial binding residue" evidence="7">
    <location>
        <position position="467"/>
    </location>
    <ligand>
        <name>heme</name>
        <dbReference type="ChEBI" id="CHEBI:30413"/>
    </ligand>
    <ligandPart>
        <name>Fe</name>
        <dbReference type="ChEBI" id="CHEBI:18248"/>
    </ligandPart>
</feature>
<evidence type="ECO:0000256" key="7">
    <source>
        <dbReference type="PIRSR" id="PIRSR602401-1"/>
    </source>
</evidence>
<accession>A0AAX6ECX6</accession>
<evidence type="ECO:0000313" key="10">
    <source>
        <dbReference type="EMBL" id="KAJ6801922.1"/>
    </source>
</evidence>
<gene>
    <name evidence="10" type="ORF">M6B38_192625</name>
    <name evidence="11" type="ORF">M6B38_350820</name>
</gene>
<keyword evidence="12" id="KW-1185">Reference proteome</keyword>
<comment type="caution">
    <text evidence="10">The sequence shown here is derived from an EMBL/GenBank/DDBJ whole genome shotgun (WGS) entry which is preliminary data.</text>
</comment>
<keyword evidence="9" id="KW-1133">Transmembrane helix</keyword>
<keyword evidence="5 7" id="KW-0408">Iron</keyword>
<dbReference type="GO" id="GO:0005506">
    <property type="term" value="F:iron ion binding"/>
    <property type="evidence" value="ECO:0007669"/>
    <property type="project" value="InterPro"/>
</dbReference>
<evidence type="ECO:0000256" key="6">
    <source>
        <dbReference type="ARBA" id="ARBA00023033"/>
    </source>
</evidence>
<dbReference type="PANTHER" id="PTHR47955:SF8">
    <property type="entry name" value="CYTOCHROME P450 71D11-LIKE"/>
    <property type="match status" value="1"/>
</dbReference>
<keyword evidence="9" id="KW-0812">Transmembrane</keyword>
<dbReference type="Proteomes" id="UP001140949">
    <property type="component" value="Unassembled WGS sequence"/>
</dbReference>
<evidence type="ECO:0000256" key="9">
    <source>
        <dbReference type="SAM" id="Phobius"/>
    </source>
</evidence>
<proteinExistence type="inferred from homology"/>
<dbReference type="InterPro" id="IPR017972">
    <property type="entry name" value="Cyt_P450_CS"/>
</dbReference>
<dbReference type="InterPro" id="IPR036396">
    <property type="entry name" value="Cyt_P450_sf"/>
</dbReference>
<name>A0AAX6ECX6_IRIPA</name>
<dbReference type="SUPFAM" id="SSF48264">
    <property type="entry name" value="Cytochrome P450"/>
    <property type="match status" value="1"/>
</dbReference>
<dbReference type="PRINTS" id="PR00385">
    <property type="entry name" value="P450"/>
</dbReference>
<dbReference type="GO" id="GO:0004497">
    <property type="term" value="F:monooxygenase activity"/>
    <property type="evidence" value="ECO:0007669"/>
    <property type="project" value="UniProtKB-KW"/>
</dbReference>
<evidence type="ECO:0000256" key="1">
    <source>
        <dbReference type="ARBA" id="ARBA00010617"/>
    </source>
</evidence>
<comment type="cofactor">
    <cofactor evidence="7">
        <name>heme</name>
        <dbReference type="ChEBI" id="CHEBI:30413"/>
    </cofactor>
</comment>
<evidence type="ECO:0000313" key="11">
    <source>
        <dbReference type="EMBL" id="KAJ6831227.1"/>
    </source>
</evidence>
<dbReference type="Pfam" id="PF00067">
    <property type="entry name" value="p450"/>
    <property type="match status" value="1"/>
</dbReference>
<evidence type="ECO:0000256" key="5">
    <source>
        <dbReference type="ARBA" id="ARBA00023004"/>
    </source>
</evidence>
<dbReference type="EMBL" id="JANAVB010037420">
    <property type="protein sequence ID" value="KAJ6801922.1"/>
    <property type="molecule type" value="Genomic_DNA"/>
</dbReference>
<keyword evidence="4 8" id="KW-0560">Oxidoreductase</keyword>
<feature type="transmembrane region" description="Helical" evidence="9">
    <location>
        <begin position="12"/>
        <end position="31"/>
    </location>
</feature>
<reference evidence="10" key="2">
    <citation type="submission" date="2023-04" db="EMBL/GenBank/DDBJ databases">
        <authorList>
            <person name="Bruccoleri R.E."/>
            <person name="Oakeley E.J."/>
            <person name="Faust A.-M."/>
            <person name="Dessus-Babus S."/>
            <person name="Altorfer M."/>
            <person name="Burckhardt D."/>
            <person name="Oertli M."/>
            <person name="Naumann U."/>
            <person name="Petersen F."/>
            <person name="Wong J."/>
        </authorList>
    </citation>
    <scope>NUCLEOTIDE SEQUENCE</scope>
    <source>
        <strain evidence="10">GSM-AAB239-AS_SAM_17_03QT</strain>
        <tissue evidence="10">Leaf</tissue>
    </source>
</reference>
<keyword evidence="9" id="KW-0472">Membrane</keyword>
<reference evidence="10" key="1">
    <citation type="journal article" date="2023" name="GigaByte">
        <title>Genome assembly of the bearded iris, Iris pallida Lam.</title>
        <authorList>
            <person name="Bruccoleri R.E."/>
            <person name="Oakeley E.J."/>
            <person name="Faust A.M.E."/>
            <person name="Altorfer M."/>
            <person name="Dessus-Babus S."/>
            <person name="Burckhardt D."/>
            <person name="Oertli M."/>
            <person name="Naumann U."/>
            <person name="Petersen F."/>
            <person name="Wong J."/>
        </authorList>
    </citation>
    <scope>NUCLEOTIDE SEQUENCE</scope>
    <source>
        <strain evidence="10">GSM-AAB239-AS_SAM_17_03QT</strain>
    </source>
</reference>
<keyword evidence="2 7" id="KW-0349">Heme</keyword>
<dbReference type="PANTHER" id="PTHR47955">
    <property type="entry name" value="CYTOCHROME P450 FAMILY 71 PROTEIN"/>
    <property type="match status" value="1"/>
</dbReference>
<evidence type="ECO:0000256" key="2">
    <source>
        <dbReference type="ARBA" id="ARBA00022617"/>
    </source>
</evidence>
<sequence length="527" mass="59045">MWSTMEQQSSSSFSAFLVSFFLLLLLLLLIVTTKRNKRTPRVVLPPGPWKLPIVGSMHHLIVGAAPIHHKLRDLALKYGPVMHLKLGEVDHIVISSPEAAREVTKTRDLNFASRPELTISKVLLYDGTDIVFAPHGDYWRQLRKLCTLEVLSARRVRSFSHIREEETSDVVERISLAAEYGTPVNLTDMLGSLTNSISCRAISSCRVDDTYRKKFVSVLEDAINLGSGFTVTDLFPSFGFIDVIVGVKRRLERSRLRFSEMMDEIIEEHRERTAKRRRDSSCAGGDDGSGVEDLVDVLLRIKDDDDQLEVPLTVDNIKAVIFDMFSGGTETTSTTLTWAMAELVRNPEAMEKVQTEVRQILKGKAKIHEDDDIGELQYLKLVIKETLRLHPPLPLLLPRACGETCEMGGYTIPAGARVMINAWALGRDPGVWDDAEAFRPERFDGSSADFKGADHGYLPFGSGRRMCPGITFGLATVELVLATLLYHFNWELPGRMQPGDLDMTDTFGITARKAHDLLLHAKLVRAW</sequence>
<comment type="similarity">
    <text evidence="1 8">Belongs to the cytochrome P450 family.</text>
</comment>
<evidence type="ECO:0000256" key="8">
    <source>
        <dbReference type="RuleBase" id="RU000461"/>
    </source>
</evidence>
<keyword evidence="6 8" id="KW-0503">Monooxygenase</keyword>
<organism evidence="10 12">
    <name type="scientific">Iris pallida</name>
    <name type="common">Sweet iris</name>
    <dbReference type="NCBI Taxonomy" id="29817"/>
    <lineage>
        <taxon>Eukaryota</taxon>
        <taxon>Viridiplantae</taxon>
        <taxon>Streptophyta</taxon>
        <taxon>Embryophyta</taxon>
        <taxon>Tracheophyta</taxon>
        <taxon>Spermatophyta</taxon>
        <taxon>Magnoliopsida</taxon>
        <taxon>Liliopsida</taxon>
        <taxon>Asparagales</taxon>
        <taxon>Iridaceae</taxon>
        <taxon>Iridoideae</taxon>
        <taxon>Irideae</taxon>
        <taxon>Iris</taxon>
    </lineage>
</organism>
<dbReference type="PRINTS" id="PR00463">
    <property type="entry name" value="EP450I"/>
</dbReference>
<evidence type="ECO:0000256" key="4">
    <source>
        <dbReference type="ARBA" id="ARBA00023002"/>
    </source>
</evidence>